<comment type="caution">
    <text evidence="4">The sequence shown here is derived from an EMBL/GenBank/DDBJ whole genome shotgun (WGS) entry which is preliminary data.</text>
</comment>
<evidence type="ECO:0000256" key="1">
    <source>
        <dbReference type="ARBA" id="ARBA00023157"/>
    </source>
</evidence>
<evidence type="ECO:0000313" key="5">
    <source>
        <dbReference type="Proteomes" id="UP000828390"/>
    </source>
</evidence>
<dbReference type="SUPFAM" id="SSF57535">
    <property type="entry name" value="Complement control module/SCR domain"/>
    <property type="match status" value="1"/>
</dbReference>
<dbReference type="AlphaFoldDB" id="A0A9D3YRL5"/>
<dbReference type="Proteomes" id="UP000828390">
    <property type="component" value="Unassembled WGS sequence"/>
</dbReference>
<accession>A0A9D3YRL5</accession>
<comment type="caution">
    <text evidence="2">Lacks conserved residue(s) required for the propagation of feature annotation.</text>
</comment>
<proteinExistence type="predicted"/>
<dbReference type="EMBL" id="JAIWYP010000014">
    <property type="protein sequence ID" value="KAH3706020.1"/>
    <property type="molecule type" value="Genomic_DNA"/>
</dbReference>
<feature type="domain" description="Sushi" evidence="3">
    <location>
        <begin position="9"/>
        <end position="65"/>
    </location>
</feature>
<gene>
    <name evidence="4" type="ORF">DPMN_065399</name>
</gene>
<organism evidence="4 5">
    <name type="scientific">Dreissena polymorpha</name>
    <name type="common">Zebra mussel</name>
    <name type="synonym">Mytilus polymorpha</name>
    <dbReference type="NCBI Taxonomy" id="45954"/>
    <lineage>
        <taxon>Eukaryota</taxon>
        <taxon>Metazoa</taxon>
        <taxon>Spiralia</taxon>
        <taxon>Lophotrochozoa</taxon>
        <taxon>Mollusca</taxon>
        <taxon>Bivalvia</taxon>
        <taxon>Autobranchia</taxon>
        <taxon>Heteroconchia</taxon>
        <taxon>Euheterodonta</taxon>
        <taxon>Imparidentia</taxon>
        <taxon>Neoheterodontei</taxon>
        <taxon>Myida</taxon>
        <taxon>Dreissenoidea</taxon>
        <taxon>Dreissenidae</taxon>
        <taxon>Dreissena</taxon>
    </lineage>
</organism>
<dbReference type="InterPro" id="IPR035976">
    <property type="entry name" value="Sushi/SCR/CCP_sf"/>
</dbReference>
<evidence type="ECO:0000313" key="4">
    <source>
        <dbReference type="EMBL" id="KAH3706020.1"/>
    </source>
</evidence>
<dbReference type="PROSITE" id="PS50923">
    <property type="entry name" value="SUSHI"/>
    <property type="match status" value="1"/>
</dbReference>
<keyword evidence="1" id="KW-1015">Disulfide bond</keyword>
<reference evidence="4" key="1">
    <citation type="journal article" date="2019" name="bioRxiv">
        <title>The Genome of the Zebra Mussel, Dreissena polymorpha: A Resource for Invasive Species Research.</title>
        <authorList>
            <person name="McCartney M.A."/>
            <person name="Auch B."/>
            <person name="Kono T."/>
            <person name="Mallez S."/>
            <person name="Zhang Y."/>
            <person name="Obille A."/>
            <person name="Becker A."/>
            <person name="Abrahante J.E."/>
            <person name="Garbe J."/>
            <person name="Badalamenti J.P."/>
            <person name="Herman A."/>
            <person name="Mangelson H."/>
            <person name="Liachko I."/>
            <person name="Sullivan S."/>
            <person name="Sone E.D."/>
            <person name="Koren S."/>
            <person name="Silverstein K.A.T."/>
            <person name="Beckman K.B."/>
            <person name="Gohl D.M."/>
        </authorList>
    </citation>
    <scope>NUCLEOTIDE SEQUENCE</scope>
    <source>
        <strain evidence="4">Duluth1</strain>
        <tissue evidence="4">Whole animal</tissue>
    </source>
</reference>
<evidence type="ECO:0000256" key="2">
    <source>
        <dbReference type="PROSITE-ProRule" id="PRU00302"/>
    </source>
</evidence>
<keyword evidence="2" id="KW-0768">Sushi</keyword>
<sequence length="103" mass="11685">MNRTYILDSECPPVEPVKNGVILGNSFELDSRRMVRCNLGYCEKTGQTTMLCLNGNWNYTPECVPSKSTTTTTCSKQASPDSLYISPLRVYIRAPFWLPMRVQ</sequence>
<evidence type="ECO:0000259" key="3">
    <source>
        <dbReference type="PROSITE" id="PS50923"/>
    </source>
</evidence>
<reference evidence="4" key="2">
    <citation type="submission" date="2020-11" db="EMBL/GenBank/DDBJ databases">
        <authorList>
            <person name="McCartney M.A."/>
            <person name="Auch B."/>
            <person name="Kono T."/>
            <person name="Mallez S."/>
            <person name="Becker A."/>
            <person name="Gohl D.M."/>
            <person name="Silverstein K.A.T."/>
            <person name="Koren S."/>
            <person name="Bechman K.B."/>
            <person name="Herman A."/>
            <person name="Abrahante J.E."/>
            <person name="Garbe J."/>
        </authorList>
    </citation>
    <scope>NUCLEOTIDE SEQUENCE</scope>
    <source>
        <strain evidence="4">Duluth1</strain>
        <tissue evidence="4">Whole animal</tissue>
    </source>
</reference>
<protein>
    <recommendedName>
        <fullName evidence="3">Sushi domain-containing protein</fullName>
    </recommendedName>
</protein>
<name>A0A9D3YRL5_DREPO</name>
<dbReference type="Gene3D" id="2.10.70.10">
    <property type="entry name" value="Complement Module, domain 1"/>
    <property type="match status" value="1"/>
</dbReference>
<dbReference type="Pfam" id="PF00084">
    <property type="entry name" value="Sushi"/>
    <property type="match status" value="1"/>
</dbReference>
<keyword evidence="5" id="KW-1185">Reference proteome</keyword>
<dbReference type="InterPro" id="IPR000436">
    <property type="entry name" value="Sushi_SCR_CCP_dom"/>
</dbReference>